<gene>
    <name evidence="1" type="ORF">POM88_026573</name>
</gene>
<dbReference type="Proteomes" id="UP001237642">
    <property type="component" value="Unassembled WGS sequence"/>
</dbReference>
<accession>A0AAD8I7E8</accession>
<evidence type="ECO:0000313" key="1">
    <source>
        <dbReference type="EMBL" id="KAK1379829.1"/>
    </source>
</evidence>
<keyword evidence="2" id="KW-1185">Reference proteome</keyword>
<sequence>MVGTRIAAFALSLDPGAYAEAGAWSMPPLYPRTTPCLGKCQPITIDIIYVQIKPNPARPVYPGFIKPPPPPSDLVYTGYIKTPPPSDSSRKTWIANVYKP</sequence>
<reference evidence="1" key="1">
    <citation type="submission" date="2023-02" db="EMBL/GenBank/DDBJ databases">
        <title>Genome of toxic invasive species Heracleum sosnowskyi carries increased number of genes despite the absence of recent whole-genome duplications.</title>
        <authorList>
            <person name="Schelkunov M."/>
            <person name="Shtratnikova V."/>
            <person name="Makarenko M."/>
            <person name="Klepikova A."/>
            <person name="Omelchenko D."/>
            <person name="Novikova G."/>
            <person name="Obukhova E."/>
            <person name="Bogdanov V."/>
            <person name="Penin A."/>
            <person name="Logacheva M."/>
        </authorList>
    </citation>
    <scope>NUCLEOTIDE SEQUENCE</scope>
    <source>
        <strain evidence="1">Hsosn_3</strain>
        <tissue evidence="1">Leaf</tissue>
    </source>
</reference>
<name>A0AAD8I7E8_9APIA</name>
<dbReference type="EMBL" id="JAUIZM010000006">
    <property type="protein sequence ID" value="KAK1379829.1"/>
    <property type="molecule type" value="Genomic_DNA"/>
</dbReference>
<evidence type="ECO:0000313" key="2">
    <source>
        <dbReference type="Proteomes" id="UP001237642"/>
    </source>
</evidence>
<reference evidence="1" key="2">
    <citation type="submission" date="2023-05" db="EMBL/GenBank/DDBJ databases">
        <authorList>
            <person name="Schelkunov M.I."/>
        </authorList>
    </citation>
    <scope>NUCLEOTIDE SEQUENCE</scope>
    <source>
        <strain evidence="1">Hsosn_3</strain>
        <tissue evidence="1">Leaf</tissue>
    </source>
</reference>
<comment type="caution">
    <text evidence="1">The sequence shown here is derived from an EMBL/GenBank/DDBJ whole genome shotgun (WGS) entry which is preliminary data.</text>
</comment>
<organism evidence="1 2">
    <name type="scientific">Heracleum sosnowskyi</name>
    <dbReference type="NCBI Taxonomy" id="360622"/>
    <lineage>
        <taxon>Eukaryota</taxon>
        <taxon>Viridiplantae</taxon>
        <taxon>Streptophyta</taxon>
        <taxon>Embryophyta</taxon>
        <taxon>Tracheophyta</taxon>
        <taxon>Spermatophyta</taxon>
        <taxon>Magnoliopsida</taxon>
        <taxon>eudicotyledons</taxon>
        <taxon>Gunneridae</taxon>
        <taxon>Pentapetalae</taxon>
        <taxon>asterids</taxon>
        <taxon>campanulids</taxon>
        <taxon>Apiales</taxon>
        <taxon>Apiaceae</taxon>
        <taxon>Apioideae</taxon>
        <taxon>apioid superclade</taxon>
        <taxon>Tordylieae</taxon>
        <taxon>Tordyliinae</taxon>
        <taxon>Heracleum</taxon>
    </lineage>
</organism>
<protein>
    <submittedName>
        <fullName evidence="1">Uncharacterized protein</fullName>
    </submittedName>
</protein>
<proteinExistence type="predicted"/>
<dbReference type="AlphaFoldDB" id="A0AAD8I7E8"/>